<dbReference type="GO" id="GO:0030170">
    <property type="term" value="F:pyridoxal phosphate binding"/>
    <property type="evidence" value="ECO:0007669"/>
    <property type="project" value="TreeGrafter"/>
</dbReference>
<keyword evidence="5" id="KW-1185">Reference proteome</keyword>
<dbReference type="GO" id="GO:0008483">
    <property type="term" value="F:transaminase activity"/>
    <property type="evidence" value="ECO:0007669"/>
    <property type="project" value="UniProtKB-KW"/>
</dbReference>
<evidence type="ECO:0000256" key="3">
    <source>
        <dbReference type="RuleBase" id="RU004508"/>
    </source>
</evidence>
<dbReference type="KEGG" id="rgu:A4W93_11310"/>
<dbReference type="STRING" id="946333.A4W93_11310"/>
<organism evidence="4 5">
    <name type="scientific">Piscinibacter gummiphilus</name>
    <dbReference type="NCBI Taxonomy" id="946333"/>
    <lineage>
        <taxon>Bacteria</taxon>
        <taxon>Pseudomonadati</taxon>
        <taxon>Pseudomonadota</taxon>
        <taxon>Betaproteobacteria</taxon>
        <taxon>Burkholderiales</taxon>
        <taxon>Sphaerotilaceae</taxon>
        <taxon>Piscinibacter</taxon>
    </lineage>
</organism>
<protein>
    <submittedName>
        <fullName evidence="4">dTDP-4-dehydro-6-deoxyglucose aminotransferase</fullName>
    </submittedName>
</protein>
<evidence type="ECO:0000313" key="5">
    <source>
        <dbReference type="Proteomes" id="UP000193427"/>
    </source>
</evidence>
<dbReference type="AlphaFoldDB" id="A0A1W6L8B4"/>
<dbReference type="Gene3D" id="3.90.1150.10">
    <property type="entry name" value="Aspartate Aminotransferase, domain 1"/>
    <property type="match status" value="1"/>
</dbReference>
<name>A0A1W6L8B4_9BURK</name>
<reference evidence="4 5" key="1">
    <citation type="submission" date="2016-04" db="EMBL/GenBank/DDBJ databases">
        <title>Complete genome sequence of natural rubber-degrading, novel Gram-negative bacterium, Rhizobacter gummiphilus strain NS21.</title>
        <authorList>
            <person name="Tabata M."/>
            <person name="Kasai D."/>
            <person name="Fukuda M."/>
        </authorList>
    </citation>
    <scope>NUCLEOTIDE SEQUENCE [LARGE SCALE GENOMIC DNA]</scope>
    <source>
        <strain evidence="4 5">NS21</strain>
    </source>
</reference>
<dbReference type="InterPro" id="IPR015421">
    <property type="entry name" value="PyrdxlP-dep_Trfase_major"/>
</dbReference>
<dbReference type="PANTHER" id="PTHR30244">
    <property type="entry name" value="TRANSAMINASE"/>
    <property type="match status" value="1"/>
</dbReference>
<keyword evidence="4" id="KW-0032">Aminotransferase</keyword>
<dbReference type="InterPro" id="IPR015424">
    <property type="entry name" value="PyrdxlP-dep_Trfase"/>
</dbReference>
<dbReference type="Gene3D" id="3.40.640.10">
    <property type="entry name" value="Type I PLP-dependent aspartate aminotransferase-like (Major domain)"/>
    <property type="match status" value="1"/>
</dbReference>
<proteinExistence type="inferred from homology"/>
<dbReference type="PANTHER" id="PTHR30244:SF9">
    <property type="entry name" value="PROTEIN RV3402C"/>
    <property type="match status" value="1"/>
</dbReference>
<evidence type="ECO:0000256" key="1">
    <source>
        <dbReference type="ARBA" id="ARBA00022898"/>
    </source>
</evidence>
<dbReference type="Pfam" id="PF01041">
    <property type="entry name" value="DegT_DnrJ_EryC1"/>
    <property type="match status" value="1"/>
</dbReference>
<dbReference type="CDD" id="cd00616">
    <property type="entry name" value="AHBA_syn"/>
    <property type="match status" value="1"/>
</dbReference>
<keyword evidence="4" id="KW-0808">Transferase</keyword>
<dbReference type="InterPro" id="IPR015422">
    <property type="entry name" value="PyrdxlP-dep_Trfase_small"/>
</dbReference>
<dbReference type="RefSeq" id="WP_085750712.1">
    <property type="nucleotide sequence ID" value="NZ_BSPR01000023.1"/>
</dbReference>
<keyword evidence="1 3" id="KW-0663">Pyridoxal phosphate</keyword>
<comment type="similarity">
    <text evidence="2 3">Belongs to the DegT/DnrJ/EryC1 family.</text>
</comment>
<dbReference type="OrthoDB" id="9804264at2"/>
<evidence type="ECO:0000313" key="4">
    <source>
        <dbReference type="EMBL" id="ARN20437.1"/>
    </source>
</evidence>
<dbReference type="GO" id="GO:0000271">
    <property type="term" value="P:polysaccharide biosynthetic process"/>
    <property type="evidence" value="ECO:0007669"/>
    <property type="project" value="TreeGrafter"/>
</dbReference>
<dbReference type="InterPro" id="IPR000653">
    <property type="entry name" value="DegT/StrS_aminotransferase"/>
</dbReference>
<dbReference type="EMBL" id="CP015118">
    <property type="protein sequence ID" value="ARN20437.1"/>
    <property type="molecule type" value="Genomic_DNA"/>
</dbReference>
<dbReference type="Proteomes" id="UP000193427">
    <property type="component" value="Chromosome"/>
</dbReference>
<dbReference type="SUPFAM" id="SSF53383">
    <property type="entry name" value="PLP-dependent transferases"/>
    <property type="match status" value="1"/>
</dbReference>
<gene>
    <name evidence="4" type="ORF">A4W93_11310</name>
</gene>
<accession>A0A1W6L8B4</accession>
<evidence type="ECO:0000256" key="2">
    <source>
        <dbReference type="ARBA" id="ARBA00037999"/>
    </source>
</evidence>
<dbReference type="PIRSF" id="PIRSF000390">
    <property type="entry name" value="PLP_StrS"/>
    <property type="match status" value="1"/>
</dbReference>
<sequence>MTPKSTLDEFALFGGEPAFGHKLHVGQPNIGDRAHFLDRVNRIFDSRWLTNNGEAVQELERRLGEHLGVKHVIAVCNATVGLEIAIRAMPMEGEVIVPSLTFVATAHALQWQQITPVFCDVDPVTHNLDPEQVRRLITPRTTGILGVHLWGRPCDVDALQAIADEHRLHLLFDAAHAFGCSHQGRMVGNFGRAEVFSFHATKFFNTFEGGAITTNDDALAAKIRLMTNFGFAGYDNVVHVGTNGKMNEVCAAMGLTSLQALDGFIATNRTNADTYAERLARIPGMKLCRYDTTERNNFQYVVVEYMPQPGGPSRDDLIRLLWAENVMARKYFWPGCHRMEPYRTLFPTVGERLPQTEAIADRLMILPTGTGMNTASIHALCDLLELAVAQGPALSARLGAL</sequence>